<dbReference type="PANTHER" id="PTHR22911:SF6">
    <property type="entry name" value="SOLUTE CARRIER FAMILY 35 MEMBER G1"/>
    <property type="match status" value="1"/>
</dbReference>
<keyword evidence="3 6" id="KW-0812">Transmembrane</keyword>
<evidence type="ECO:0000313" key="8">
    <source>
        <dbReference type="EMBL" id="AMY71422.1"/>
    </source>
</evidence>
<feature type="transmembrane region" description="Helical" evidence="6">
    <location>
        <begin position="12"/>
        <end position="31"/>
    </location>
</feature>
<comment type="subcellular location">
    <subcellularLocation>
        <location evidence="1">Membrane</location>
        <topology evidence="1">Multi-pass membrane protein</topology>
    </subcellularLocation>
</comment>
<feature type="transmembrane region" description="Helical" evidence="6">
    <location>
        <begin position="208"/>
        <end position="230"/>
    </location>
</feature>
<dbReference type="Gene3D" id="1.10.3730.20">
    <property type="match status" value="1"/>
</dbReference>
<feature type="domain" description="EamA" evidence="7">
    <location>
        <begin position="9"/>
        <end position="141"/>
    </location>
</feature>
<feature type="transmembrane region" description="Helical" evidence="6">
    <location>
        <begin position="70"/>
        <end position="91"/>
    </location>
</feature>
<keyword evidence="5 6" id="KW-0472">Membrane</keyword>
<dbReference type="Proteomes" id="UP000076128">
    <property type="component" value="Chromosome"/>
</dbReference>
<reference evidence="8 9" key="1">
    <citation type="submission" date="2015-09" db="EMBL/GenBank/DDBJ databases">
        <title>Complete genome sequence of Defluviimonas alba cai42t isolated from an oilfield in Xinjiang.</title>
        <authorList>
            <person name="Geng S."/>
            <person name="Pan X."/>
            <person name="Wu X."/>
        </authorList>
    </citation>
    <scope>NUCLEOTIDE SEQUENCE [LARGE SCALE GENOMIC DNA]</scope>
    <source>
        <strain evidence="9">cai42</strain>
    </source>
</reference>
<name>A0A159Z7J4_9RHOB</name>
<feature type="transmembrane region" description="Helical" evidence="6">
    <location>
        <begin position="37"/>
        <end position="58"/>
    </location>
</feature>
<evidence type="ECO:0000259" key="7">
    <source>
        <dbReference type="Pfam" id="PF00892"/>
    </source>
</evidence>
<dbReference type="RefSeq" id="WP_066816929.1">
    <property type="nucleotide sequence ID" value="NZ_CP012661.1"/>
</dbReference>
<keyword evidence="4 6" id="KW-1133">Transmembrane helix</keyword>
<organism evidence="8 9">
    <name type="scientific">Frigidibacter mobilis</name>
    <dbReference type="NCBI Taxonomy" id="1335048"/>
    <lineage>
        <taxon>Bacteria</taxon>
        <taxon>Pseudomonadati</taxon>
        <taxon>Pseudomonadota</taxon>
        <taxon>Alphaproteobacteria</taxon>
        <taxon>Rhodobacterales</taxon>
        <taxon>Paracoccaceae</taxon>
        <taxon>Frigidibacter</taxon>
    </lineage>
</organism>
<comment type="similarity">
    <text evidence="2">Belongs to the drug/metabolite transporter (DMT) superfamily. 10 TMS drug/metabolite exporter (DME) (TC 2.A.7.3) family.</text>
</comment>
<dbReference type="SUPFAM" id="SSF103481">
    <property type="entry name" value="Multidrug resistance efflux transporter EmrE"/>
    <property type="match status" value="2"/>
</dbReference>
<dbReference type="InterPro" id="IPR000620">
    <property type="entry name" value="EamA_dom"/>
</dbReference>
<evidence type="ECO:0000256" key="4">
    <source>
        <dbReference type="ARBA" id="ARBA00022989"/>
    </source>
</evidence>
<evidence type="ECO:0000313" key="9">
    <source>
        <dbReference type="Proteomes" id="UP000076128"/>
    </source>
</evidence>
<dbReference type="InterPro" id="IPR037185">
    <property type="entry name" value="EmrE-like"/>
</dbReference>
<accession>A0A159Z7J4</accession>
<dbReference type="PANTHER" id="PTHR22911">
    <property type="entry name" value="ACYL-MALONYL CONDENSING ENZYME-RELATED"/>
    <property type="match status" value="1"/>
</dbReference>
<dbReference type="KEGG" id="daa:AKL17_4208"/>
<dbReference type="OrthoDB" id="7818056at2"/>
<dbReference type="Pfam" id="PF00892">
    <property type="entry name" value="EamA"/>
    <property type="match status" value="2"/>
</dbReference>
<evidence type="ECO:0000256" key="3">
    <source>
        <dbReference type="ARBA" id="ARBA00022692"/>
    </source>
</evidence>
<evidence type="ECO:0000256" key="2">
    <source>
        <dbReference type="ARBA" id="ARBA00009853"/>
    </source>
</evidence>
<proteinExistence type="inferred from homology"/>
<feature type="transmembrane region" description="Helical" evidence="6">
    <location>
        <begin position="127"/>
        <end position="145"/>
    </location>
</feature>
<evidence type="ECO:0000256" key="5">
    <source>
        <dbReference type="ARBA" id="ARBA00023136"/>
    </source>
</evidence>
<feature type="transmembrane region" description="Helical" evidence="6">
    <location>
        <begin position="263"/>
        <end position="281"/>
    </location>
</feature>
<feature type="domain" description="EamA" evidence="7">
    <location>
        <begin position="150"/>
        <end position="279"/>
    </location>
</feature>
<dbReference type="AlphaFoldDB" id="A0A159Z7J4"/>
<feature type="transmembrane region" description="Helical" evidence="6">
    <location>
        <begin position="181"/>
        <end position="202"/>
    </location>
</feature>
<feature type="transmembrane region" description="Helical" evidence="6">
    <location>
        <begin position="237"/>
        <end position="257"/>
    </location>
</feature>
<dbReference type="PATRIC" id="fig|1335048.3.peg.4375"/>
<evidence type="ECO:0000256" key="6">
    <source>
        <dbReference type="SAM" id="Phobius"/>
    </source>
</evidence>
<dbReference type="STRING" id="1335048.AKL17_4208"/>
<feature type="transmembrane region" description="Helical" evidence="6">
    <location>
        <begin position="97"/>
        <end position="118"/>
    </location>
</feature>
<dbReference type="GO" id="GO:0016020">
    <property type="term" value="C:membrane"/>
    <property type="evidence" value="ECO:0007669"/>
    <property type="project" value="UniProtKB-SubCell"/>
</dbReference>
<protein>
    <recommendedName>
        <fullName evidence="7">EamA domain-containing protein</fullName>
    </recommendedName>
</protein>
<evidence type="ECO:0000256" key="1">
    <source>
        <dbReference type="ARBA" id="ARBA00004141"/>
    </source>
</evidence>
<dbReference type="EMBL" id="CP012661">
    <property type="protein sequence ID" value="AMY71422.1"/>
    <property type="molecule type" value="Genomic_DNA"/>
</dbReference>
<feature type="transmembrane region" description="Helical" evidence="6">
    <location>
        <begin position="151"/>
        <end position="169"/>
    </location>
</feature>
<keyword evidence="9" id="KW-1185">Reference proteome</keyword>
<sequence length="329" mass="35161">MAIGNSGLRGAMLALAAMGIFATHDVVVKTLGTDYSAIQIVFFAALMSFPVVSVILLSDRTSGTLRPVHPWWILLRSACTVTCGVTAFYAFSELPLAQTYAILFATPLLITVIAIPLLGERVRLRRWAAVICGLVGVLVVLRPGSAELGSGHLAALISAMTGALASVIVRKIGSEERSVVLLLFPMVGNFLAMGAMLPFVYQPMPIEHLGLICIIALFGIAGSLLVIAAYRSGEAVIVAPMQYSQILWATGYGWFLFDERLDGGTVLGAAIIIGSGLYILFRESRSDASQNQPVLQTRLRQETVTTPRAGLLQRILRLGGDRTMTGRGG</sequence>
<gene>
    <name evidence="8" type="ORF">AKL17_4208</name>
</gene>